<dbReference type="EMBL" id="DS268109">
    <property type="protein sequence ID" value="KMM66305.1"/>
    <property type="molecule type" value="Genomic_DNA"/>
</dbReference>
<accession>A0A0J6FAN5</accession>
<evidence type="ECO:0000313" key="3">
    <source>
        <dbReference type="Proteomes" id="UP000054567"/>
    </source>
</evidence>
<dbReference type="VEuPathDB" id="FungiDB:CPAG_02644"/>
<protein>
    <submittedName>
        <fullName evidence="2">Uncharacterized protein</fullName>
    </submittedName>
</protein>
<dbReference type="AlphaFoldDB" id="A0A0J6FAN5"/>
<reference evidence="3" key="2">
    <citation type="journal article" date="2009" name="Genome Res.">
        <title>Comparative genomic analyses of the human fungal pathogens Coccidioides and their relatives.</title>
        <authorList>
            <person name="Sharpton T.J."/>
            <person name="Stajich J.E."/>
            <person name="Rounsley S.D."/>
            <person name="Gardner M.J."/>
            <person name="Wortman J.R."/>
            <person name="Jordar V.S."/>
            <person name="Maiti R."/>
            <person name="Kodira C.D."/>
            <person name="Neafsey D.E."/>
            <person name="Zeng Q."/>
            <person name="Hung C.-Y."/>
            <person name="McMahan C."/>
            <person name="Muszewska A."/>
            <person name="Grynberg M."/>
            <person name="Mandel M.A."/>
            <person name="Kellner E.M."/>
            <person name="Barker B.M."/>
            <person name="Galgiani J.N."/>
            <person name="Orbach M.J."/>
            <person name="Kirkland T.N."/>
            <person name="Cole G.T."/>
            <person name="Henn M.R."/>
            <person name="Birren B.W."/>
            <person name="Taylor J.W."/>
        </authorList>
    </citation>
    <scope>NUCLEOTIDE SEQUENCE [LARGE SCALE GENOMIC DNA]</scope>
    <source>
        <strain evidence="3">RMSCC 3488</strain>
    </source>
</reference>
<gene>
    <name evidence="2" type="ORF">CPAG_02644</name>
</gene>
<dbReference type="Proteomes" id="UP000054567">
    <property type="component" value="Unassembled WGS sequence"/>
</dbReference>
<sequence length="132" mass="14931">MSSEFSHPAKASIYPPANQRPRHQQAALNTASVHLFKYQAGIVEFIYVEKTYQILRKIRDFLILARCMPLPSPQFSQESLIFSPLTLRTHHITTPSESSAHHVGRYTRNWRNTAYRGAGAMRISSGNADSAM</sequence>
<reference evidence="3" key="3">
    <citation type="journal article" date="2010" name="Genome Res.">
        <title>Population genomic sequencing of Coccidioides fungi reveals recent hybridization and transposon control.</title>
        <authorList>
            <person name="Neafsey D.E."/>
            <person name="Barker B.M."/>
            <person name="Sharpton T.J."/>
            <person name="Stajich J.E."/>
            <person name="Park D.J."/>
            <person name="Whiston E."/>
            <person name="Hung C.-Y."/>
            <person name="McMahan C."/>
            <person name="White J."/>
            <person name="Sykes S."/>
            <person name="Heiman D."/>
            <person name="Young S."/>
            <person name="Zeng Q."/>
            <person name="Abouelleil A."/>
            <person name="Aftuck L."/>
            <person name="Bessette D."/>
            <person name="Brown A."/>
            <person name="FitzGerald M."/>
            <person name="Lui A."/>
            <person name="Macdonald J.P."/>
            <person name="Priest M."/>
            <person name="Orbach M.J."/>
            <person name="Galgiani J.N."/>
            <person name="Kirkland T.N."/>
            <person name="Cole G.T."/>
            <person name="Birren B.W."/>
            <person name="Henn M.R."/>
            <person name="Taylor J.W."/>
            <person name="Rounsley S.D."/>
        </authorList>
    </citation>
    <scope>NUCLEOTIDE SEQUENCE [LARGE SCALE GENOMIC DNA]</scope>
    <source>
        <strain evidence="3">RMSCC 3488</strain>
    </source>
</reference>
<evidence type="ECO:0000256" key="1">
    <source>
        <dbReference type="SAM" id="MobiDB-lite"/>
    </source>
</evidence>
<feature type="region of interest" description="Disordered" evidence="1">
    <location>
        <begin position="1"/>
        <end position="21"/>
    </location>
</feature>
<name>A0A0J6FAN5_COCPO</name>
<reference evidence="2 3" key="1">
    <citation type="submission" date="2007-06" db="EMBL/GenBank/DDBJ databases">
        <title>The Genome Sequence of Coccidioides posadasii RMSCC_3488.</title>
        <authorList>
            <consortium name="Coccidioides Genome Resources Consortium"/>
            <consortium name="The Broad Institute Genome Sequencing Platform"/>
            <person name="Henn M.R."/>
            <person name="Sykes S."/>
            <person name="Young S."/>
            <person name="Jaffe D."/>
            <person name="Berlin A."/>
            <person name="Alvarez P."/>
            <person name="Butler J."/>
            <person name="Gnerre S."/>
            <person name="Grabherr M."/>
            <person name="Mauceli E."/>
            <person name="Brockman W."/>
            <person name="Kodira C."/>
            <person name="Alvarado L."/>
            <person name="Zeng Q."/>
            <person name="Crawford M."/>
            <person name="Antoine C."/>
            <person name="Devon K."/>
            <person name="Galgiani J."/>
            <person name="Orsborn K."/>
            <person name="Lewis M.L."/>
            <person name="Nusbaum C."/>
            <person name="Galagan J."/>
            <person name="Birren B."/>
        </authorList>
    </citation>
    <scope>NUCLEOTIDE SEQUENCE [LARGE SCALE GENOMIC DNA]</scope>
    <source>
        <strain evidence="2 3">RMSCC 3488</strain>
    </source>
</reference>
<proteinExistence type="predicted"/>
<evidence type="ECO:0000313" key="2">
    <source>
        <dbReference type="EMBL" id="KMM66305.1"/>
    </source>
</evidence>
<organism evidence="2 3">
    <name type="scientific">Coccidioides posadasii RMSCC 3488</name>
    <dbReference type="NCBI Taxonomy" id="454284"/>
    <lineage>
        <taxon>Eukaryota</taxon>
        <taxon>Fungi</taxon>
        <taxon>Dikarya</taxon>
        <taxon>Ascomycota</taxon>
        <taxon>Pezizomycotina</taxon>
        <taxon>Eurotiomycetes</taxon>
        <taxon>Eurotiomycetidae</taxon>
        <taxon>Onygenales</taxon>
        <taxon>Onygenaceae</taxon>
        <taxon>Coccidioides</taxon>
    </lineage>
</organism>